<evidence type="ECO:0000313" key="2">
    <source>
        <dbReference type="EMBL" id="OBV38006.1"/>
    </source>
</evidence>
<dbReference type="AlphaFoldDB" id="A0A1A7BWP2"/>
<name>A0A1A7BWP2_9BURK</name>
<evidence type="ECO:0000313" key="3">
    <source>
        <dbReference type="Proteomes" id="UP000092713"/>
    </source>
</evidence>
<evidence type="ECO:0000256" key="1">
    <source>
        <dbReference type="SAM" id="MobiDB-lite"/>
    </source>
</evidence>
<comment type="caution">
    <text evidence="2">The sequence shown here is derived from an EMBL/GenBank/DDBJ whole genome shotgun (WGS) entry which is preliminary data.</text>
</comment>
<accession>A0A1A7BWP2</accession>
<protein>
    <submittedName>
        <fullName evidence="2">Uncharacterized protein</fullName>
    </submittedName>
</protein>
<reference evidence="2 3" key="1">
    <citation type="submission" date="2016-04" db="EMBL/GenBank/DDBJ databases">
        <title>Draft genome sequence of Janthinobacterium psychrotolerans sp. nov., isolated from freshwater sediments in Denmark.</title>
        <authorList>
            <person name="Gong X."/>
            <person name="Skrivergaard S."/>
            <person name="Korsgaard B.S."/>
            <person name="Schreiber L."/>
            <person name="Marshall I.P."/>
            <person name="Finster K."/>
            <person name="Schramm A."/>
        </authorList>
    </citation>
    <scope>NUCLEOTIDE SEQUENCE [LARGE SCALE GENOMIC DNA]</scope>
    <source>
        <strain evidence="2 3">S3-2</strain>
    </source>
</reference>
<feature type="compositionally biased region" description="Polar residues" evidence="1">
    <location>
        <begin position="93"/>
        <end position="103"/>
    </location>
</feature>
<feature type="region of interest" description="Disordered" evidence="1">
    <location>
        <begin position="93"/>
        <end position="129"/>
    </location>
</feature>
<sequence>MVCKLQSNFCVKASLTSLHSLGGKRSPCMLQFLGHEYPADTFPFRAYFTKARPSIFFIKAGRLEADGVEHRRTAAALACLYFEGVKNLRSQSGTAQGSRQVKQIQKRQPERSPANSSPQHFVGNGVPQDHAQGPSVTAARYLFIELVQTFAYDSFKLGFSTVTDKNYALRQRSPFFCAGFAAMAASGG</sequence>
<proteinExistence type="predicted"/>
<keyword evidence="3" id="KW-1185">Reference proteome</keyword>
<dbReference type="Proteomes" id="UP000092713">
    <property type="component" value="Unassembled WGS sequence"/>
</dbReference>
<dbReference type="EMBL" id="LOCQ01000059">
    <property type="protein sequence ID" value="OBV38006.1"/>
    <property type="molecule type" value="Genomic_DNA"/>
</dbReference>
<organism evidence="2 3">
    <name type="scientific">Janthinobacterium psychrotolerans</name>
    <dbReference type="NCBI Taxonomy" id="1747903"/>
    <lineage>
        <taxon>Bacteria</taxon>
        <taxon>Pseudomonadati</taxon>
        <taxon>Pseudomonadota</taxon>
        <taxon>Betaproteobacteria</taxon>
        <taxon>Burkholderiales</taxon>
        <taxon>Oxalobacteraceae</taxon>
        <taxon>Janthinobacterium</taxon>
    </lineage>
</organism>
<gene>
    <name evidence="2" type="ORF">ASR47_1004281</name>
</gene>